<dbReference type="PANTHER" id="PTHR23330">
    <property type="entry name" value="P300 TRANSCRIPTIONAL COFACTOR JMY-RELATED"/>
    <property type="match status" value="1"/>
</dbReference>
<feature type="region of interest" description="Disordered" evidence="1">
    <location>
        <begin position="618"/>
        <end position="713"/>
    </location>
</feature>
<feature type="region of interest" description="Disordered" evidence="1">
    <location>
        <begin position="389"/>
        <end position="481"/>
    </location>
</feature>
<accession>A0AAE0BSA4</accession>
<feature type="compositionally biased region" description="Basic and acidic residues" evidence="1">
    <location>
        <begin position="660"/>
        <end position="672"/>
    </location>
</feature>
<feature type="region of interest" description="Disordered" evidence="1">
    <location>
        <begin position="488"/>
        <end position="507"/>
    </location>
</feature>
<dbReference type="AlphaFoldDB" id="A0AAE0BSA4"/>
<feature type="compositionally biased region" description="Pro residues" evidence="1">
    <location>
        <begin position="261"/>
        <end position="287"/>
    </location>
</feature>
<feature type="region of interest" description="Disordered" evidence="1">
    <location>
        <begin position="518"/>
        <end position="548"/>
    </location>
</feature>
<feature type="compositionally biased region" description="Basic and acidic residues" evidence="1">
    <location>
        <begin position="618"/>
        <end position="653"/>
    </location>
</feature>
<dbReference type="PANTHER" id="PTHR23330:SF9">
    <property type="entry name" value="PROLINE-RICH PROTEIN 11"/>
    <property type="match status" value="1"/>
</dbReference>
<proteinExistence type="predicted"/>
<dbReference type="Proteomes" id="UP001190700">
    <property type="component" value="Unassembled WGS sequence"/>
</dbReference>
<feature type="region of interest" description="Disordered" evidence="1">
    <location>
        <begin position="84"/>
        <end position="103"/>
    </location>
</feature>
<name>A0AAE0BSA4_9CHLO</name>
<dbReference type="EMBL" id="LGRX02033434">
    <property type="protein sequence ID" value="KAK3241263.1"/>
    <property type="molecule type" value="Genomic_DNA"/>
</dbReference>
<evidence type="ECO:0000313" key="3">
    <source>
        <dbReference type="Proteomes" id="UP001190700"/>
    </source>
</evidence>
<sequence>MTTSQQLLVLYAHSEKSKRSGLPYKRPPRLQRTFTRKVLAASVMSLLWLVMVTRPAPEVTATLHSLQASYENDGRDFAAMQDHRHGKRSEGSFFEGSGDSPDKEGEIEGVAATRPQDNETYLLSVADVTERPTSQLEERPWGGQVGRTWATNQNEVPSVPQKPSRAAVRRKWLEDTMGVLKSLQHTIRRSSQAELAEVPIDAPISSTTTGASDEAAVSQASFQNATRFTQELPKLAPPPSPPPVTEEDALMAWWNIRRSTPPSPPPPPPPPSPPPSPPSPPPPPPPPPEEEIICGKFACFRKHFVNQTEIRPRDLVEEQIQRLRNASRREDPTLLPPAIDWVKRIRGLDVGDPAKTLEAYEKQSAFISQTGTQQLVQDLLNTWDEINRANTTELPPPPSPPLLQGTRKSGSKRSRREASLREWHIEVETVPRGSGQPSFSGDGLEAGVGRSRAAPLASGPGHLDAEAAPAGRTRTAGTESVQEHVLGTKLGPAVEGAQPGEADARAEGDAAWRVGKGYLEEAGSPKPARDATQVRGRPGGEKGQRGREKVSTADKLENALGMELDLPADMLEAMSNVFREKKVVRGIPDAQAVLVRERTRDEGRGRVLPVHWLDHESGAKARAEQRHEEHAKEVRYQEEHRREERGEELRHESSTGARLQPEEHHHQQRHETPLPPLHGNRLAKARERQAVSTVSDILGTKYVEDPDGEGATLSAAEQQQLKIALGLGSVSRYGGPRDART</sequence>
<protein>
    <submittedName>
        <fullName evidence="2">Uncharacterized protein</fullName>
    </submittedName>
</protein>
<reference evidence="2 3" key="1">
    <citation type="journal article" date="2015" name="Genome Biol. Evol.">
        <title>Comparative Genomics of a Bacterivorous Green Alga Reveals Evolutionary Causalities and Consequences of Phago-Mixotrophic Mode of Nutrition.</title>
        <authorList>
            <person name="Burns J.A."/>
            <person name="Paasch A."/>
            <person name="Narechania A."/>
            <person name="Kim E."/>
        </authorList>
    </citation>
    <scope>NUCLEOTIDE SEQUENCE [LARGE SCALE GENOMIC DNA]</scope>
    <source>
        <strain evidence="2 3">PLY_AMNH</strain>
    </source>
</reference>
<evidence type="ECO:0000256" key="1">
    <source>
        <dbReference type="SAM" id="MobiDB-lite"/>
    </source>
</evidence>
<gene>
    <name evidence="2" type="ORF">CYMTET_48952</name>
</gene>
<evidence type="ECO:0000313" key="2">
    <source>
        <dbReference type="EMBL" id="KAK3241263.1"/>
    </source>
</evidence>
<feature type="compositionally biased region" description="Low complexity" evidence="1">
    <location>
        <begin position="466"/>
        <end position="479"/>
    </location>
</feature>
<keyword evidence="3" id="KW-1185">Reference proteome</keyword>
<comment type="caution">
    <text evidence="2">The sequence shown here is derived from an EMBL/GenBank/DDBJ whole genome shotgun (WGS) entry which is preliminary data.</text>
</comment>
<feature type="compositionally biased region" description="Basic and acidic residues" evidence="1">
    <location>
        <begin position="538"/>
        <end position="548"/>
    </location>
</feature>
<feature type="compositionally biased region" description="Basic and acidic residues" evidence="1">
    <location>
        <begin position="416"/>
        <end position="429"/>
    </location>
</feature>
<feature type="region of interest" description="Disordered" evidence="1">
    <location>
        <begin position="257"/>
        <end position="290"/>
    </location>
</feature>
<organism evidence="2 3">
    <name type="scientific">Cymbomonas tetramitiformis</name>
    <dbReference type="NCBI Taxonomy" id="36881"/>
    <lineage>
        <taxon>Eukaryota</taxon>
        <taxon>Viridiplantae</taxon>
        <taxon>Chlorophyta</taxon>
        <taxon>Pyramimonadophyceae</taxon>
        <taxon>Pyramimonadales</taxon>
        <taxon>Pyramimonadaceae</taxon>
        <taxon>Cymbomonas</taxon>
    </lineage>
</organism>